<gene>
    <name evidence="3" type="ORF">FDK13_20070</name>
</gene>
<dbReference type="EMBL" id="SZVO01000009">
    <property type="protein sequence ID" value="TKT90622.1"/>
    <property type="molecule type" value="Genomic_DNA"/>
</dbReference>
<evidence type="ECO:0000259" key="2">
    <source>
        <dbReference type="Pfam" id="PF06580"/>
    </source>
</evidence>
<feature type="transmembrane region" description="Helical" evidence="1">
    <location>
        <begin position="272"/>
        <end position="290"/>
    </location>
</feature>
<keyword evidence="1" id="KW-0812">Transmembrane</keyword>
<dbReference type="Pfam" id="PF06580">
    <property type="entry name" value="His_kinase"/>
    <property type="match status" value="1"/>
</dbReference>
<keyword evidence="1" id="KW-0472">Membrane</keyword>
<feature type="transmembrane region" description="Helical" evidence="1">
    <location>
        <begin position="175"/>
        <end position="198"/>
    </location>
</feature>
<dbReference type="AlphaFoldDB" id="A0A4U6D0L0"/>
<dbReference type="OrthoDB" id="625140at2"/>
<dbReference type="GO" id="GO:0016020">
    <property type="term" value="C:membrane"/>
    <property type="evidence" value="ECO:0007669"/>
    <property type="project" value="InterPro"/>
</dbReference>
<name>A0A4U6D0L0_9BACT</name>
<dbReference type="PANTHER" id="PTHR34220:SF7">
    <property type="entry name" value="SENSOR HISTIDINE KINASE YPDA"/>
    <property type="match status" value="1"/>
</dbReference>
<feature type="domain" description="Signal transduction histidine kinase internal region" evidence="2">
    <location>
        <begin position="382"/>
        <end position="456"/>
    </location>
</feature>
<keyword evidence="4" id="KW-1185">Reference proteome</keyword>
<dbReference type="Proteomes" id="UP000304900">
    <property type="component" value="Unassembled WGS sequence"/>
</dbReference>
<accession>A0A4U6D0L0</accession>
<feature type="transmembrane region" description="Helical" evidence="1">
    <location>
        <begin position="238"/>
        <end position="260"/>
    </location>
</feature>
<evidence type="ECO:0000313" key="4">
    <source>
        <dbReference type="Proteomes" id="UP000304900"/>
    </source>
</evidence>
<feature type="transmembrane region" description="Helical" evidence="1">
    <location>
        <begin position="322"/>
        <end position="339"/>
    </location>
</feature>
<dbReference type="PANTHER" id="PTHR34220">
    <property type="entry name" value="SENSOR HISTIDINE KINASE YPDA"/>
    <property type="match status" value="1"/>
</dbReference>
<dbReference type="GO" id="GO:0000155">
    <property type="term" value="F:phosphorelay sensor kinase activity"/>
    <property type="evidence" value="ECO:0007669"/>
    <property type="project" value="InterPro"/>
</dbReference>
<comment type="caution">
    <text evidence="3">The sequence shown here is derived from an EMBL/GenBank/DDBJ whole genome shotgun (WGS) entry which is preliminary data.</text>
</comment>
<dbReference type="InterPro" id="IPR050640">
    <property type="entry name" value="Bact_2-comp_sensor_kinase"/>
</dbReference>
<protein>
    <submittedName>
        <fullName evidence="3">Regulator</fullName>
    </submittedName>
</protein>
<sequence>MHFCDLSSCYLCLMQRLFFLLAILPFFISCKSDVVYEEYPVLYQNGDSILWANKNYDDSAWATRQTSSADSVFWIRTRIKILENPAAMPGVQVNAFGAFEIYWDGVFIGTNGKVSDKNTPEIPGTEITYFSLPDSLSRAGMHVVSFRASQSYLTKEQRGIYVKMDLYKDLLTQPLIITSLMNLMSGAFLIASLYYFFLYFNSSKRQWTTLIFAMICLLFFALLILEFIKFYIDIPYTQFFIRLEAIGILTMIIAVLVPFYFTIQFNFKRKKVLLGILSISLIAIYVFNYRHYDYSAQLYSICMLISSTMVVLTAIRQKEKGAVLVLAGLLCSIVVNKYLVYDFGLFIGFTIIVLCMLYLHTIRSRVIEDEYHSSMLLSSRLQLELVKKNIQPHFLKNTLTSLIDWVEESPKEGAKFIHALAAEFDIMNTISEAVLIPVRQEIELCKVHLTVMQFRKEINYQWEEFGIDEAEFIPPALIHTILENGITHSIPIADCGIRFSLRFVKTNIYRQYTFETIAENRIPSRHGKGGTGFRYIQARLSESYGDNWEFSSEASPTGWLSTIKLYYK</sequence>
<evidence type="ECO:0000256" key="1">
    <source>
        <dbReference type="SAM" id="Phobius"/>
    </source>
</evidence>
<proteinExistence type="predicted"/>
<feature type="transmembrane region" description="Helical" evidence="1">
    <location>
        <begin position="210"/>
        <end position="232"/>
    </location>
</feature>
<reference evidence="3 4" key="1">
    <citation type="submission" date="2019-05" db="EMBL/GenBank/DDBJ databases">
        <title>Dyadobacter AR-3-8 sp. nov., isolated from arctic soil.</title>
        <authorList>
            <person name="Chaudhary D.K."/>
        </authorList>
    </citation>
    <scope>NUCLEOTIDE SEQUENCE [LARGE SCALE GENOMIC DNA]</scope>
    <source>
        <strain evidence="3 4">AR-3-8</strain>
    </source>
</reference>
<organism evidence="3 4">
    <name type="scientific">Dyadobacter frigoris</name>
    <dbReference type="NCBI Taxonomy" id="2576211"/>
    <lineage>
        <taxon>Bacteria</taxon>
        <taxon>Pseudomonadati</taxon>
        <taxon>Bacteroidota</taxon>
        <taxon>Cytophagia</taxon>
        <taxon>Cytophagales</taxon>
        <taxon>Spirosomataceae</taxon>
        <taxon>Dyadobacter</taxon>
    </lineage>
</organism>
<keyword evidence="1" id="KW-1133">Transmembrane helix</keyword>
<feature type="transmembrane region" description="Helical" evidence="1">
    <location>
        <begin position="296"/>
        <end position="315"/>
    </location>
</feature>
<evidence type="ECO:0000313" key="3">
    <source>
        <dbReference type="EMBL" id="TKT90622.1"/>
    </source>
</evidence>
<feature type="transmembrane region" description="Helical" evidence="1">
    <location>
        <begin position="345"/>
        <end position="362"/>
    </location>
</feature>
<dbReference type="InterPro" id="IPR010559">
    <property type="entry name" value="Sig_transdc_His_kin_internal"/>
</dbReference>